<feature type="domain" description="Protein kinase" evidence="2">
    <location>
        <begin position="74"/>
        <end position="487"/>
    </location>
</feature>
<keyword evidence="3" id="KW-0723">Serine/threonine-protein kinase</keyword>
<dbReference type="InterPro" id="IPR001245">
    <property type="entry name" value="Ser-Thr/Tyr_kinase_cat_dom"/>
</dbReference>
<evidence type="ECO:0000256" key="1">
    <source>
        <dbReference type="SAM" id="MobiDB-lite"/>
    </source>
</evidence>
<dbReference type="GO" id="GO:0004674">
    <property type="term" value="F:protein serine/threonine kinase activity"/>
    <property type="evidence" value="ECO:0007669"/>
    <property type="project" value="UniProtKB-KW"/>
</dbReference>
<reference evidence="3" key="1">
    <citation type="journal article" date="2021" name="Sci. Rep.">
        <title>Diploid genomic architecture of Nitzschia inconspicua, an elite biomass production diatom.</title>
        <authorList>
            <person name="Oliver A."/>
            <person name="Podell S."/>
            <person name="Pinowska A."/>
            <person name="Traller J.C."/>
            <person name="Smith S.R."/>
            <person name="McClure R."/>
            <person name="Beliaev A."/>
            <person name="Bohutskyi P."/>
            <person name="Hill E.A."/>
            <person name="Rabines A."/>
            <person name="Zheng H."/>
            <person name="Allen L.Z."/>
            <person name="Kuo A."/>
            <person name="Grigoriev I.V."/>
            <person name="Allen A.E."/>
            <person name="Hazlebeck D."/>
            <person name="Allen E.E."/>
        </authorList>
    </citation>
    <scope>NUCLEOTIDE SEQUENCE</scope>
    <source>
        <strain evidence="3">Hildebrandi</strain>
    </source>
</reference>
<dbReference type="AlphaFoldDB" id="A0A9K3PY04"/>
<proteinExistence type="predicted"/>
<name>A0A9K3PY04_9STRA</name>
<accession>A0A9K3PY04</accession>
<dbReference type="Pfam" id="PF07714">
    <property type="entry name" value="PK_Tyr_Ser-Thr"/>
    <property type="match status" value="1"/>
</dbReference>
<reference evidence="3" key="2">
    <citation type="submission" date="2021-04" db="EMBL/GenBank/DDBJ databases">
        <authorList>
            <person name="Podell S."/>
        </authorList>
    </citation>
    <scope>NUCLEOTIDE SEQUENCE</scope>
    <source>
        <strain evidence="3">Hildebrandi</strain>
    </source>
</reference>
<dbReference type="PANTHER" id="PTHR23257">
    <property type="entry name" value="SERINE-THREONINE PROTEIN KINASE"/>
    <property type="match status" value="1"/>
</dbReference>
<protein>
    <submittedName>
        <fullName evidence="3">Serine/threonine protein kinase containing WD-40 repeat domain</fullName>
    </submittedName>
</protein>
<dbReference type="GO" id="GO:0005737">
    <property type="term" value="C:cytoplasm"/>
    <property type="evidence" value="ECO:0007669"/>
    <property type="project" value="TreeGrafter"/>
</dbReference>
<dbReference type="InterPro" id="IPR050167">
    <property type="entry name" value="Ser_Thr_protein_kinase"/>
</dbReference>
<dbReference type="EMBL" id="JAGRRH010000010">
    <property type="protein sequence ID" value="KAG7363656.1"/>
    <property type="molecule type" value="Genomic_DNA"/>
</dbReference>
<comment type="caution">
    <text evidence="3">The sequence shown here is derived from an EMBL/GenBank/DDBJ whole genome shotgun (WGS) entry which is preliminary data.</text>
</comment>
<dbReference type="PANTHER" id="PTHR23257:SF958">
    <property type="entry name" value="SERINE_THREONINE-PROTEIN KINASE WNK4"/>
    <property type="match status" value="1"/>
</dbReference>
<dbReference type="GO" id="GO:0005524">
    <property type="term" value="F:ATP binding"/>
    <property type="evidence" value="ECO:0007669"/>
    <property type="project" value="InterPro"/>
</dbReference>
<evidence type="ECO:0000259" key="2">
    <source>
        <dbReference type="PROSITE" id="PS50011"/>
    </source>
</evidence>
<organism evidence="3 4">
    <name type="scientific">Nitzschia inconspicua</name>
    <dbReference type="NCBI Taxonomy" id="303405"/>
    <lineage>
        <taxon>Eukaryota</taxon>
        <taxon>Sar</taxon>
        <taxon>Stramenopiles</taxon>
        <taxon>Ochrophyta</taxon>
        <taxon>Bacillariophyta</taxon>
        <taxon>Bacillariophyceae</taxon>
        <taxon>Bacillariophycidae</taxon>
        <taxon>Bacillariales</taxon>
        <taxon>Bacillariaceae</taxon>
        <taxon>Nitzschia</taxon>
    </lineage>
</organism>
<dbReference type="Proteomes" id="UP000693970">
    <property type="component" value="Unassembled WGS sequence"/>
</dbReference>
<dbReference type="OrthoDB" id="48388at2759"/>
<keyword evidence="3" id="KW-0418">Kinase</keyword>
<keyword evidence="3" id="KW-0808">Transferase</keyword>
<evidence type="ECO:0000313" key="3">
    <source>
        <dbReference type="EMBL" id="KAG7363656.1"/>
    </source>
</evidence>
<dbReference type="InterPro" id="IPR000719">
    <property type="entry name" value="Prot_kinase_dom"/>
</dbReference>
<dbReference type="SMART" id="SM00220">
    <property type="entry name" value="S_TKc"/>
    <property type="match status" value="1"/>
</dbReference>
<sequence>MPDLHAKLSSRSEGDVSHSAFANTIAIEAPTKTEVKLAWDDYVQEETRKHIRTILLKNSIFFTENPCRSLPVFNPIGKSLGGGQFGSVFEIAAFHELQKPPQAHVENEFSRFIPVQAATNSNDRKSSPDKLTYPERTSPRSSIDASQYGFFSNTTTSDLYEEGDTIKLDEESNEVQVKRDEIIRQTLMKDGRARYALKVLRSDLKGQTLCSATTDLACEWKLLSALEHPNILKVRALMGSPARPHGFGIIMDRLVGTLEEKIKEWSLEKRSGKVQTKKDSHQQRGSLLLKFIKYIRHPSPLSCVGNCKVLPQAFQDDDLFVERLLALYDVACGMNFLHMKRILFRDLKPPNVGLTLDGGYVLFDFGLAKELKIVDLVEEPDMYKATGMTGSRAFMAPEVAMNQPYGFSADVFSFGMLMWEVLALEMAYAQVSVDWHYNAVVLGNKRPRNLGDKIPSVINEMIVKSWYADPKQRPDFVALCDALYNYLSAQVGDASDNEEGRKETQLIIRNRLIVPPDV</sequence>
<dbReference type="PROSITE" id="PS50011">
    <property type="entry name" value="PROTEIN_KINASE_DOM"/>
    <property type="match status" value="1"/>
</dbReference>
<keyword evidence="4" id="KW-1185">Reference proteome</keyword>
<evidence type="ECO:0000313" key="4">
    <source>
        <dbReference type="Proteomes" id="UP000693970"/>
    </source>
</evidence>
<gene>
    <name evidence="3" type="ORF">IV203_027017</name>
</gene>
<feature type="region of interest" description="Disordered" evidence="1">
    <location>
        <begin position="119"/>
        <end position="144"/>
    </location>
</feature>
<dbReference type="GO" id="GO:0007165">
    <property type="term" value="P:signal transduction"/>
    <property type="evidence" value="ECO:0007669"/>
    <property type="project" value="TreeGrafter"/>
</dbReference>